<dbReference type="InParanoid" id="A0A3Q7EY85"/>
<comment type="subcellular location">
    <subcellularLocation>
        <location evidence="1">Plastid membrane</location>
        <topology evidence="1">Single-pass membrane protein</topology>
    </subcellularLocation>
</comment>
<name>A0A3Q7EY85_SOLLC</name>
<evidence type="ECO:0000256" key="3">
    <source>
        <dbReference type="ARBA" id="ARBA00022531"/>
    </source>
</evidence>
<evidence type="ECO:0000256" key="7">
    <source>
        <dbReference type="ARBA" id="ARBA00023276"/>
    </source>
</evidence>
<keyword evidence="5 8" id="KW-1133">Transmembrane helix</keyword>
<dbReference type="Proteomes" id="UP000004994">
    <property type="component" value="Chromosome 2"/>
</dbReference>
<organism evidence="9">
    <name type="scientific">Solanum lycopersicum</name>
    <name type="common">Tomato</name>
    <name type="synonym">Lycopersicon esculentum</name>
    <dbReference type="NCBI Taxonomy" id="4081"/>
    <lineage>
        <taxon>Eukaryota</taxon>
        <taxon>Viridiplantae</taxon>
        <taxon>Streptophyta</taxon>
        <taxon>Embryophyta</taxon>
        <taxon>Tracheophyta</taxon>
        <taxon>Spermatophyta</taxon>
        <taxon>Magnoliopsida</taxon>
        <taxon>eudicotyledons</taxon>
        <taxon>Gunneridae</taxon>
        <taxon>Pentapetalae</taxon>
        <taxon>asterids</taxon>
        <taxon>lamiids</taxon>
        <taxon>Solanales</taxon>
        <taxon>Solanaceae</taxon>
        <taxon>Solanoideae</taxon>
        <taxon>Solaneae</taxon>
        <taxon>Solanum</taxon>
        <taxon>Solanum subgen. Lycopersicon</taxon>
    </lineage>
</organism>
<dbReference type="HAMAP" id="MF_01316">
    <property type="entry name" value="PSII_PsbI"/>
    <property type="match status" value="1"/>
</dbReference>
<evidence type="ECO:0008006" key="11">
    <source>
        <dbReference type="Google" id="ProtNLM"/>
    </source>
</evidence>
<keyword evidence="2" id="KW-0674">Reaction center</keyword>
<evidence type="ECO:0000256" key="2">
    <source>
        <dbReference type="ARBA" id="ARBA00022469"/>
    </source>
</evidence>
<dbReference type="InterPro" id="IPR037271">
    <property type="entry name" value="PSII_PsbI_sf"/>
</dbReference>
<dbReference type="PANTHER" id="PTHR35772">
    <property type="entry name" value="PHOTOSYSTEM II REACTION CENTER PROTEIN I"/>
    <property type="match status" value="1"/>
</dbReference>
<keyword evidence="4 8" id="KW-0812">Transmembrane</keyword>
<keyword evidence="6 8" id="KW-0472">Membrane</keyword>
<evidence type="ECO:0000256" key="8">
    <source>
        <dbReference type="SAM" id="Phobius"/>
    </source>
</evidence>
<proteinExistence type="inferred from homology"/>
<dbReference type="EnsemblPlants" id="Solyc02g038710.1.1">
    <property type="protein sequence ID" value="Solyc02g038710.1.1.1"/>
    <property type="gene ID" value="Solyc02g038710.1"/>
</dbReference>
<keyword evidence="10" id="KW-1185">Reference proteome</keyword>
<reference evidence="9" key="1">
    <citation type="journal article" date="2012" name="Nature">
        <title>The tomato genome sequence provides insights into fleshy fruit evolution.</title>
        <authorList>
            <consortium name="Tomato Genome Consortium"/>
        </authorList>
    </citation>
    <scope>NUCLEOTIDE SEQUENCE [LARGE SCALE GENOMIC DNA]</scope>
    <source>
        <strain evidence="9">cv. Heinz 1706</strain>
    </source>
</reference>
<reference evidence="9" key="2">
    <citation type="submission" date="2019-01" db="UniProtKB">
        <authorList>
            <consortium name="EnsemblPlants"/>
        </authorList>
    </citation>
    <scope>IDENTIFICATION</scope>
    <source>
        <strain evidence="9">cv. Heinz 1706</strain>
    </source>
</reference>
<accession>A0A3Q7EY85</accession>
<feature type="transmembrane region" description="Helical" evidence="8">
    <location>
        <begin position="6"/>
        <end position="24"/>
    </location>
</feature>
<evidence type="ECO:0000313" key="10">
    <source>
        <dbReference type="Proteomes" id="UP000004994"/>
    </source>
</evidence>
<dbReference type="GO" id="GO:0009539">
    <property type="term" value="C:photosystem II reaction center"/>
    <property type="evidence" value="ECO:0007669"/>
    <property type="project" value="InterPro"/>
</dbReference>
<evidence type="ECO:0000256" key="4">
    <source>
        <dbReference type="ARBA" id="ARBA00022692"/>
    </source>
</evidence>
<dbReference type="STRING" id="4081.A0A3Q7EY85"/>
<sequence length="77" mass="9276">MLTLKLFVSTVVIFFVSLFIFGFLSNDPGRNLGREEYNKKREDFDWERGLLCLQPVRYSNIFFFYSYYKNITHCITI</sequence>
<dbReference type="GO" id="GO:0015979">
    <property type="term" value="P:photosynthesis"/>
    <property type="evidence" value="ECO:0007669"/>
    <property type="project" value="UniProtKB-KW"/>
</dbReference>
<evidence type="ECO:0000313" key="9">
    <source>
        <dbReference type="EnsemblPlants" id="Solyc02g038710.1.1.1"/>
    </source>
</evidence>
<dbReference type="Pfam" id="PF02532">
    <property type="entry name" value="PsbI"/>
    <property type="match status" value="1"/>
</dbReference>
<protein>
    <recommendedName>
        <fullName evidence="11">Photosystem II reaction center protein I</fullName>
    </recommendedName>
</protein>
<dbReference type="PANTHER" id="PTHR35772:SF7">
    <property type="entry name" value="PHOTOSYSTEM II REACTION CENTER PROTEIN I"/>
    <property type="match status" value="1"/>
</dbReference>
<evidence type="ECO:0000256" key="5">
    <source>
        <dbReference type="ARBA" id="ARBA00022989"/>
    </source>
</evidence>
<dbReference type="GO" id="GO:0042170">
    <property type="term" value="C:plastid membrane"/>
    <property type="evidence" value="ECO:0007669"/>
    <property type="project" value="UniProtKB-SubCell"/>
</dbReference>
<dbReference type="AlphaFoldDB" id="A0A3Q7EY85"/>
<evidence type="ECO:0000256" key="1">
    <source>
        <dbReference type="ARBA" id="ARBA00004411"/>
    </source>
</evidence>
<dbReference type="SUPFAM" id="SSF161041">
    <property type="entry name" value="Photosystem II reaction center protein I, PsbI"/>
    <property type="match status" value="1"/>
</dbReference>
<keyword evidence="7" id="KW-0604">Photosystem II</keyword>
<evidence type="ECO:0000256" key="6">
    <source>
        <dbReference type="ARBA" id="ARBA00023136"/>
    </source>
</evidence>
<keyword evidence="3" id="KW-0602">Photosynthesis</keyword>
<dbReference type="InterPro" id="IPR003686">
    <property type="entry name" value="PSII_PsbI"/>
</dbReference>
<dbReference type="Gramene" id="Solyc02g038710.1.1">
    <property type="protein sequence ID" value="Solyc02g038710.1.1.1"/>
    <property type="gene ID" value="Solyc02g038710.1"/>
</dbReference>